<dbReference type="RefSeq" id="WP_184726986.1">
    <property type="nucleotide sequence ID" value="NZ_JACHIW010000001.1"/>
</dbReference>
<dbReference type="Pfam" id="PF25587">
    <property type="entry name" value="Rv2743c"/>
    <property type="match status" value="1"/>
</dbReference>
<accession>A0A840Q7J0</accession>
<feature type="region of interest" description="Disordered" evidence="1">
    <location>
        <begin position="262"/>
        <end position="281"/>
    </location>
</feature>
<keyword evidence="2" id="KW-1133">Transmembrane helix</keyword>
<organism evidence="3 4">
    <name type="scientific">Saccharopolyspora phatthalungensis</name>
    <dbReference type="NCBI Taxonomy" id="664693"/>
    <lineage>
        <taxon>Bacteria</taxon>
        <taxon>Bacillati</taxon>
        <taxon>Actinomycetota</taxon>
        <taxon>Actinomycetes</taxon>
        <taxon>Pseudonocardiales</taxon>
        <taxon>Pseudonocardiaceae</taxon>
        <taxon>Saccharopolyspora</taxon>
    </lineage>
</organism>
<sequence length="281" mass="29297">MKSRKHELAQLGEAALEQLRGPVLSEVRRKFASWRDPRARLLRQRKRAKRAAASSTVAAGAFGAGSFVAASTPTIWAELGDLGWLLQDVATFGLGGVAVASGVGAVSAGLRYRRLKKTPLPDPLPEPVALPPQGSEAREPMQRLRDAEQSLRGALAQLTSAGAGSAATDARSTADSAAAELRRVADRLVAVEAAIPHAPAAEKPALRADVRRLRAELDEGLDGYGTLVAAAGRAVAASGAPEQKHLMLDATDRLAGLAAGLRELFGPGGPAPDPRRRSDPA</sequence>
<reference evidence="3 4" key="1">
    <citation type="submission" date="2020-08" db="EMBL/GenBank/DDBJ databases">
        <title>Sequencing the genomes of 1000 actinobacteria strains.</title>
        <authorList>
            <person name="Klenk H.-P."/>
        </authorList>
    </citation>
    <scope>NUCLEOTIDE SEQUENCE [LARGE SCALE GENOMIC DNA]</scope>
    <source>
        <strain evidence="3 4">DSM 45584</strain>
    </source>
</reference>
<feature type="compositionally biased region" description="Basic and acidic residues" evidence="1">
    <location>
        <begin position="136"/>
        <end position="145"/>
    </location>
</feature>
<keyword evidence="4" id="KW-1185">Reference proteome</keyword>
<comment type="caution">
    <text evidence="3">The sequence shown here is derived from an EMBL/GenBank/DDBJ whole genome shotgun (WGS) entry which is preliminary data.</text>
</comment>
<keyword evidence="2" id="KW-0472">Membrane</keyword>
<evidence type="ECO:0000313" key="3">
    <source>
        <dbReference type="EMBL" id="MBB5155691.1"/>
    </source>
</evidence>
<feature type="transmembrane region" description="Helical" evidence="2">
    <location>
        <begin position="51"/>
        <end position="70"/>
    </location>
</feature>
<dbReference type="AlphaFoldDB" id="A0A840Q7J0"/>
<dbReference type="Proteomes" id="UP000584374">
    <property type="component" value="Unassembled WGS sequence"/>
</dbReference>
<evidence type="ECO:0000256" key="1">
    <source>
        <dbReference type="SAM" id="MobiDB-lite"/>
    </source>
</evidence>
<name>A0A840Q7J0_9PSEU</name>
<keyword evidence="2" id="KW-0812">Transmembrane</keyword>
<dbReference type="EMBL" id="JACHIW010000001">
    <property type="protein sequence ID" value="MBB5155691.1"/>
    <property type="molecule type" value="Genomic_DNA"/>
</dbReference>
<proteinExistence type="predicted"/>
<evidence type="ECO:0000256" key="2">
    <source>
        <dbReference type="SAM" id="Phobius"/>
    </source>
</evidence>
<dbReference type="InterPro" id="IPR057952">
    <property type="entry name" value="Rv2743c-like"/>
</dbReference>
<gene>
    <name evidence="3" type="ORF">BJ970_003225</name>
</gene>
<feature type="compositionally biased region" description="Pro residues" evidence="1">
    <location>
        <begin position="120"/>
        <end position="130"/>
    </location>
</feature>
<evidence type="ECO:0000313" key="4">
    <source>
        <dbReference type="Proteomes" id="UP000584374"/>
    </source>
</evidence>
<feature type="region of interest" description="Disordered" evidence="1">
    <location>
        <begin position="117"/>
        <end position="145"/>
    </location>
</feature>
<feature type="transmembrane region" description="Helical" evidence="2">
    <location>
        <begin position="90"/>
        <end position="110"/>
    </location>
</feature>
<dbReference type="NCBIfam" id="NF047839">
    <property type="entry name" value="PspM_Rv2743c"/>
    <property type="match status" value="1"/>
</dbReference>
<protein>
    <submittedName>
        <fullName evidence="3">Uncharacterized protein</fullName>
    </submittedName>
</protein>